<feature type="region of interest" description="Disordered" evidence="2">
    <location>
        <begin position="383"/>
        <end position="412"/>
    </location>
</feature>
<feature type="region of interest" description="Disordered" evidence="2">
    <location>
        <begin position="719"/>
        <end position="828"/>
    </location>
</feature>
<feature type="compositionally biased region" description="Pro residues" evidence="2">
    <location>
        <begin position="1677"/>
        <end position="1689"/>
    </location>
</feature>
<feature type="region of interest" description="Disordered" evidence="2">
    <location>
        <begin position="1915"/>
        <end position="1968"/>
    </location>
</feature>
<reference evidence="3 4" key="1">
    <citation type="submission" date="2018-09" db="EMBL/GenBank/DDBJ databases">
        <authorList>
            <person name="Peiro R."/>
            <person name="Begona"/>
            <person name="Cbmso G."/>
            <person name="Lopez M."/>
            <person name="Gonzalez S."/>
        </authorList>
    </citation>
    <scope>NUCLEOTIDE SEQUENCE [LARGE SCALE GENOMIC DNA]</scope>
</reference>
<keyword evidence="1" id="KW-0175">Coiled coil</keyword>
<feature type="compositionally biased region" description="Low complexity" evidence="2">
    <location>
        <begin position="1511"/>
        <end position="1525"/>
    </location>
</feature>
<sequence length="2410" mass="255857">MHSSIRSHTSANTAAVSTAAPPVPAVDHSAFAMSLPPPRFWMPTSQAPEEVISSRYLKRLGNTFICSSRKGNGKRLDESADGVAAAEGECMSSRKVSFMHRHSNSCNVFSAISLVSSPAARKAGTQQDGEAASTAAANHGRLRRIAPPGASSNGNPAFLSPPLPSPNTALPPVLANKDLAHSTGGDGHSVLPRLHLPQTPGSGQQRQRSSPHVSTALRMSANAPGGVVGRLHSRDREMPNQNAPYSVPRFSPPTSRQGSSTCNSSVDLDLSECGIQVAAATSGRHCSEKAKAGEVAAAEVDCMVAKAAELIASAAPPRRKLRGHNERAAQVLAQEHSKLLLLVGRRANVEADIEDLLELADAAREKVRQERLNLLSMPTTRATSDVAAAPLGDGTNSRHQDRGGGHGVDRGTSASSLDLAAVRYQLRRLSNDLLRNGVTELDATQLRQLVQELEDHLYLVEEALEEEAGNVEAIDPEVQSLVMTAGTAAAAAVPPPDRSLRQRLQHAKREQEDLLEVSSNLAHMKWLMESIDTELLTDMPQSQPAGTHETRATGAGAEVGKEARGVSSWTADEETAAAFVHHTVCQSISEGALSRLSPTSMTTATAREWDKAELDPHECHSVSLEATISEPSMVPFSLTDLTANGRVNCISMATPMPAFSVKRRSRIGPKDTSAASPTPTAHSHQLNLLTFMSEVLAQYELEQVDAGRLLKMRPLSAPSMRLHHQQASSVAERDRQQELDGAEDVEEDLGETVLQSIGMSEEDGRNRRSAGVSASGAQRPPSSMSGAIPTAGGRLQPSSADNLSEELHHSSSATRHGKRQASSNTSRAKKVLLRAQLRDLRSGLLHDLHELCSLHNYVHLIETRRRELTEGIGKGDAEYAAEVEQKLAGHRLQLEAAKRAREEAARCKGEAAALTQVWGQDDIKSRTGSGKRPGASAGSQRTVASEDGQYKRPISAATLQPTAPSGGTRQAGETAPTATVLHDAATQSKLAAEEAVTASVETELLREYLVDKGIVFTVVGVARRRRNSAAAGSVTTAAGADTGAAATHRKTRRGDHYVTLGGASGPDGFLYYELRVEKPLSITPLVIPGADGATSDPTPAPASAKPVAAMVQVSARRLMNLRMTVEAGVTVEEVVTGNLVTRSVTPGAPPQLLLTLTPVKPYKAVSYAHAFSFSAADAFGGVGQHQRPSHDMWEGDSVASALFVLPDGDYRRRDEARSSSLDSHNVRPAKPTPITTGSAAHDSSSASVLSKKGVAGKKGLNARTKTAPLKGSGGSSKSPGRQSLERTHTLNLSTRAAMADVKRVKRRARQGTSGSLASLAGAGSTDVAATALAATTPINTTGASNATLLDTAAVAVRSSCSAFKASQPSLATPMQLPCSPPLSFVPRPIDEWGVPHAHAEMEAVERNAVVLTVLQADGVAAAQKSERGGAGTSAVEQLLAAIPDSAILSLGEGWPSSGAAALSSEGAEAREMAASPGTTDAGASSAVDAMATEILCQTMMDGADDEGGAARGSAYAKGGSASSGGFRDGVGEEGSTDPARLSTEAEMAGVHLCDSSASVDGEHRSSTSRTGSHEIDRHVLPLFLATDLDASQLLSSSKQHQEKHGEVEQATTGRVSDERYMLGASASRSFLVSKSTQPPVAKPETMLKPLLTPLQPGPLPVQGVANDGSAADRSTTPPLPASKPHPPHTTPRKEKPYHRFATKSSAACAPLLRPPQSEPCCGEAELVMLMPPPVVVVKRTPGSTKPYMLLPPEAAMNLLGPSLRDPVHERSVGSELERHTGGQDSSVPGDTDAPHGLIDTAPISLPSPLVAAHSVLPTTGAAAAAAADVKTVSHVHKFLQAIKGEFPLHGTARGAGVSPASNKRSPQAARGAAGLTVRTELDQLQEDARELFMMDPVRYDTVISELMKQVTHTLQQEFAPKTSSSQPTARGTGRVAADAAQTVSPSSPLPALDAGESPAGDATDALTGSAATATPASLAQARDFRTSLLVPSMLVPFEAPAEDGNARGRGLRASQLHLSSVIEKKRGSRTDGAVGGVSVVSPLLSHAVSRSTPNRLFQAAAAAATPGDVDAGADQLFFSTASVPPQPGAQRRETHALVMKDGATDQAAGDCRASYADAAAEVERILYEQMKAQLLLRAIISKMKELWQTKQQHAEARHRERLANRKQRLMKRALAATWPLERQRMIHLHKLIYLLDRQVGRVHGWLPHYSDSNVLIDVLPRGPLSRNPGCATLPAVLTGTHACLASWYRQRDQIKLDAAQDVDGVSAGHVCPRYLHYLPQRRMYHYMRLAKERRMLPLRLVRADIHLSHNRHLLLGYEKVALEGGGENKANRGEGRRLDGWPQRRLPRCRRGQPNGYAPPFRENRYEDMQTHGERERYRRRLQRTAAFQSVSKMYSPRMQQDADLPFSAH</sequence>
<organism evidence="3 4">
    <name type="scientific">Leishmania braziliensis MHOM/BR/75/M2904</name>
    <dbReference type="NCBI Taxonomy" id="420245"/>
    <lineage>
        <taxon>Eukaryota</taxon>
        <taxon>Discoba</taxon>
        <taxon>Euglenozoa</taxon>
        <taxon>Kinetoplastea</taxon>
        <taxon>Metakinetoplastina</taxon>
        <taxon>Trypanosomatida</taxon>
        <taxon>Trypanosomatidae</taxon>
        <taxon>Leishmaniinae</taxon>
        <taxon>Leishmania</taxon>
        <taxon>Leishmania braziliensis species complex</taxon>
    </lineage>
</organism>
<feature type="compositionally biased region" description="Polar residues" evidence="2">
    <location>
        <begin position="957"/>
        <end position="968"/>
    </location>
</feature>
<feature type="coiled-coil region" evidence="1">
    <location>
        <begin position="346"/>
        <end position="373"/>
    </location>
</feature>
<feature type="compositionally biased region" description="Basic and acidic residues" evidence="2">
    <location>
        <begin position="1766"/>
        <end position="1781"/>
    </location>
</feature>
<evidence type="ECO:0000313" key="3">
    <source>
        <dbReference type="EMBL" id="SYZ67370.1"/>
    </source>
</evidence>
<accession>A0A3P3ZB07</accession>
<name>A0A3P3ZB07_LEIBR</name>
<feature type="compositionally biased region" description="Polar residues" evidence="2">
    <location>
        <begin position="252"/>
        <end position="263"/>
    </location>
</feature>
<feature type="compositionally biased region" description="Polar residues" evidence="2">
    <location>
        <begin position="1233"/>
        <end position="1248"/>
    </location>
</feature>
<feature type="region of interest" description="Disordered" evidence="2">
    <location>
        <begin position="1649"/>
        <end position="1697"/>
    </location>
</feature>
<feature type="coiled-coil region" evidence="1">
    <location>
        <begin position="880"/>
        <end position="917"/>
    </location>
</feature>
<feature type="region of interest" description="Disordered" evidence="2">
    <location>
        <begin position="1214"/>
        <end position="1319"/>
    </location>
</feature>
<feature type="region of interest" description="Disordered" evidence="2">
    <location>
        <begin position="1766"/>
        <end position="1800"/>
    </location>
</feature>
<protein>
    <submittedName>
        <fullName evidence="3">Hypothetical_protein</fullName>
    </submittedName>
</protein>
<feature type="region of interest" description="Disordered" evidence="2">
    <location>
        <begin position="2389"/>
        <end position="2410"/>
    </location>
</feature>
<evidence type="ECO:0000313" key="4">
    <source>
        <dbReference type="Proteomes" id="UP000319462"/>
    </source>
</evidence>
<feature type="region of interest" description="Disordered" evidence="2">
    <location>
        <begin position="144"/>
        <end position="263"/>
    </location>
</feature>
<proteinExistence type="predicted"/>
<feature type="compositionally biased region" description="Acidic residues" evidence="2">
    <location>
        <begin position="740"/>
        <end position="750"/>
    </location>
</feature>
<evidence type="ECO:0000256" key="1">
    <source>
        <dbReference type="SAM" id="Coils"/>
    </source>
</evidence>
<feature type="region of interest" description="Disordered" evidence="2">
    <location>
        <begin position="922"/>
        <end position="976"/>
    </location>
</feature>
<evidence type="ECO:0000256" key="2">
    <source>
        <dbReference type="SAM" id="MobiDB-lite"/>
    </source>
</evidence>
<gene>
    <name evidence="3" type="ORF">LBRM2904_28.1820</name>
</gene>
<dbReference type="EMBL" id="LS997627">
    <property type="protein sequence ID" value="SYZ67370.1"/>
    <property type="molecule type" value="Genomic_DNA"/>
</dbReference>
<feature type="compositionally biased region" description="Basic and acidic residues" evidence="2">
    <location>
        <begin position="396"/>
        <end position="409"/>
    </location>
</feature>
<feature type="compositionally biased region" description="Basic and acidic residues" evidence="2">
    <location>
        <begin position="1560"/>
        <end position="1573"/>
    </location>
</feature>
<dbReference type="Proteomes" id="UP000319462">
    <property type="component" value="Chromosome 28"/>
</dbReference>
<feature type="compositionally biased region" description="Polar residues" evidence="2">
    <location>
        <begin position="810"/>
        <end position="826"/>
    </location>
</feature>
<feature type="region of interest" description="Disordered" evidence="2">
    <location>
        <begin position="2327"/>
        <end position="2364"/>
    </location>
</feature>
<feature type="compositionally biased region" description="Basic and acidic residues" evidence="2">
    <location>
        <begin position="2329"/>
        <end position="2339"/>
    </location>
</feature>
<feature type="compositionally biased region" description="Low complexity" evidence="2">
    <location>
        <begin position="1030"/>
        <end position="1046"/>
    </location>
</feature>
<feature type="region of interest" description="Disordered" evidence="2">
    <location>
        <begin position="1458"/>
        <end position="1485"/>
    </location>
</feature>
<feature type="region of interest" description="Disordered" evidence="2">
    <location>
        <begin position="540"/>
        <end position="561"/>
    </location>
</feature>
<feature type="compositionally biased region" description="Polar residues" evidence="2">
    <location>
        <begin position="1915"/>
        <end position="1929"/>
    </location>
</feature>
<feature type="region of interest" description="Disordered" evidence="2">
    <location>
        <begin position="1554"/>
        <end position="1573"/>
    </location>
</feature>
<feature type="region of interest" description="Disordered" evidence="2">
    <location>
        <begin position="1595"/>
        <end position="1617"/>
    </location>
</feature>
<feature type="region of interest" description="Disordered" evidence="2">
    <location>
        <begin position="1506"/>
        <end position="1537"/>
    </location>
</feature>
<feature type="region of interest" description="Disordered" evidence="2">
    <location>
        <begin position="1030"/>
        <end position="1050"/>
    </location>
</feature>
<feature type="compositionally biased region" description="Polar residues" evidence="2">
    <location>
        <begin position="199"/>
        <end position="213"/>
    </location>
</feature>
<feature type="region of interest" description="Disordered" evidence="2">
    <location>
        <begin position="1852"/>
        <end position="1873"/>
    </location>
</feature>